<accession>A0A101LYA1</accession>
<dbReference type="EMBL" id="LKAM01000007">
    <property type="protein sequence ID" value="KUM47560.1"/>
    <property type="molecule type" value="Genomic_DNA"/>
</dbReference>
<geneLocation type="mitochondrion" evidence="1"/>
<proteinExistence type="predicted"/>
<name>A0A101LYA1_PICGL</name>
<evidence type="ECO:0000313" key="1">
    <source>
        <dbReference type="EMBL" id="KUM47560.1"/>
    </source>
</evidence>
<protein>
    <submittedName>
        <fullName evidence="1">Uncharacterized protein</fullName>
    </submittedName>
</protein>
<keyword evidence="1" id="KW-0496">Mitochondrion</keyword>
<organism evidence="1">
    <name type="scientific">Picea glauca</name>
    <name type="common">White spruce</name>
    <name type="synonym">Pinus glauca</name>
    <dbReference type="NCBI Taxonomy" id="3330"/>
    <lineage>
        <taxon>Eukaryota</taxon>
        <taxon>Viridiplantae</taxon>
        <taxon>Streptophyta</taxon>
        <taxon>Embryophyta</taxon>
        <taxon>Tracheophyta</taxon>
        <taxon>Spermatophyta</taxon>
        <taxon>Pinopsida</taxon>
        <taxon>Pinidae</taxon>
        <taxon>Conifers I</taxon>
        <taxon>Pinales</taxon>
        <taxon>Pinaceae</taxon>
        <taxon>Picea</taxon>
    </lineage>
</organism>
<reference evidence="1" key="1">
    <citation type="journal article" date="2015" name="Genome Biol. Evol.">
        <title>Organellar Genomes of White Spruce (Picea glauca): Assembly and Annotation.</title>
        <authorList>
            <person name="Jackman S.D."/>
            <person name="Warren R.L."/>
            <person name="Gibb E.A."/>
            <person name="Vandervalk B.P."/>
            <person name="Mohamadi H."/>
            <person name="Chu J."/>
            <person name="Raymond A."/>
            <person name="Pleasance S."/>
            <person name="Coope R."/>
            <person name="Wildung M.R."/>
            <person name="Ritland C.E."/>
            <person name="Bousquet J."/>
            <person name="Jones S.J."/>
            <person name="Bohlmann J."/>
            <person name="Birol I."/>
        </authorList>
    </citation>
    <scope>NUCLEOTIDE SEQUENCE [LARGE SCALE GENOMIC DNA]</scope>
    <source>
        <tissue evidence="1">Flushing bud</tissue>
    </source>
</reference>
<sequence>MAGLSALNKIMSGKRLPLCYTHFRMIYQLSSPLFLYNIALLLFKGCWTMLDQGSTYTPMSQTVTL</sequence>
<comment type="caution">
    <text evidence="1">The sequence shown here is derived from an EMBL/GenBank/DDBJ whole genome shotgun (WGS) entry which is preliminary data.</text>
</comment>
<gene>
    <name evidence="1" type="ORF">ABT39_MTgene5746</name>
</gene>
<dbReference type="AlphaFoldDB" id="A0A101LYA1"/>